<dbReference type="InterPro" id="IPR025252">
    <property type="entry name" value="DUF4200"/>
</dbReference>
<name>A0A061QI12_9CHLO</name>
<feature type="compositionally biased region" description="Polar residues" evidence="3">
    <location>
        <begin position="15"/>
        <end position="28"/>
    </location>
</feature>
<feature type="compositionally biased region" description="Basic and acidic residues" evidence="3">
    <location>
        <begin position="504"/>
        <end position="540"/>
    </location>
</feature>
<evidence type="ECO:0000256" key="2">
    <source>
        <dbReference type="SAM" id="Coils"/>
    </source>
</evidence>
<feature type="region of interest" description="Disordered" evidence="3">
    <location>
        <begin position="1"/>
        <end position="136"/>
    </location>
</feature>
<keyword evidence="1 2" id="KW-0175">Coiled coil</keyword>
<feature type="coiled-coil region" evidence="2">
    <location>
        <begin position="158"/>
        <end position="185"/>
    </location>
</feature>
<feature type="compositionally biased region" description="Polar residues" evidence="3">
    <location>
        <begin position="44"/>
        <end position="57"/>
    </location>
</feature>
<dbReference type="GO" id="GO:0005856">
    <property type="term" value="C:cytoskeleton"/>
    <property type="evidence" value="ECO:0007669"/>
    <property type="project" value="UniProtKB-ARBA"/>
</dbReference>
<dbReference type="SUPFAM" id="SSF46579">
    <property type="entry name" value="Prefoldin"/>
    <property type="match status" value="1"/>
</dbReference>
<keyword evidence="5" id="KW-0282">Flagellum</keyword>
<dbReference type="EMBL" id="GBEZ01008746">
    <property type="protein sequence ID" value="JAC76811.1"/>
    <property type="molecule type" value="Transcribed_RNA"/>
</dbReference>
<feature type="region of interest" description="Disordered" evidence="3">
    <location>
        <begin position="504"/>
        <end position="566"/>
    </location>
</feature>
<dbReference type="PANTHER" id="PTHR21683">
    <property type="entry name" value="COILED-COIL DOMAIN-CONTAINING PROTEIN 42 LIKE-2-LIKE-RELATED"/>
    <property type="match status" value="1"/>
</dbReference>
<sequence length="585" mass="67003">MTSPGVGLPPIGPAKTTSGKSQRLNSRLPSIHGQAEPVEAVPQPESSQTSDLSQRLGSNPFVLPPEEEVFRMREVEKQRKAEERERLRHMSVADKTTFSSRSASKAPRRVAEGRRALPPKGDTAAQQAMPSDHRRKEKEVMADFIQKKREIFLVQMSLDTKRAEIRKLEERAVQREDALKKSERMLEDDALRFEGFLKENDQKVQEAIKSAEVATKAKQDKMQEIKRLNAAIAAIRSELSKYEEQLEDCKKYKDFLNGITPADFFEEQAHKRVKRREAQLAAWEAECQRIRQLKEDTRNEKEQAESDYANARTQQEAERAEAAIKETTARLAEVLKIPEPPEPLEEESHDEVPEMYFKNSSQLLSIFSELEQSNLFLIQNAQESEEALEELRANYNTKREEMEAETASLQQQLKDLQRSIAREKAKKEILKTQTMKNSDGVMSFNGQSVSMDDLISKVSEVYVQCGFDRDASAGILQLLTNIEVRLDEYVGIVSKMPEEFVEATEKSREKERRTAAREQKIAASKREQEARLKRALERARAPIHKKTGKALMPRSQPIRKKKVQEENKLNDEEVELQAFLARPDL</sequence>
<gene>
    <name evidence="6" type="ORF">TSPGSL018_13290</name>
    <name evidence="7" type="ORF">TSPGSL018_19199</name>
    <name evidence="5" type="ORF">TSPGSL018_31535</name>
</gene>
<feature type="coiled-coil region" evidence="2">
    <location>
        <begin position="211"/>
        <end position="337"/>
    </location>
</feature>
<protein>
    <submittedName>
        <fullName evidence="5">Flagellar associated protein</fullName>
    </submittedName>
</protein>
<dbReference type="AlphaFoldDB" id="A0A061QI12"/>
<dbReference type="PANTHER" id="PTHR21683:SF3">
    <property type="entry name" value="CILIA AND FLAGELLA ASSOCIATED PROTEIN 100"/>
    <property type="match status" value="1"/>
</dbReference>
<dbReference type="Pfam" id="PF13863">
    <property type="entry name" value="DUF4200"/>
    <property type="match status" value="1"/>
</dbReference>
<evidence type="ECO:0000256" key="3">
    <source>
        <dbReference type="SAM" id="MobiDB-lite"/>
    </source>
</evidence>
<accession>A0A061QI12</accession>
<evidence type="ECO:0000259" key="4">
    <source>
        <dbReference type="Pfam" id="PF13863"/>
    </source>
</evidence>
<feature type="coiled-coil region" evidence="2">
    <location>
        <begin position="374"/>
        <end position="433"/>
    </location>
</feature>
<evidence type="ECO:0000313" key="7">
    <source>
        <dbReference type="EMBL" id="JAC76811.1"/>
    </source>
</evidence>
<feature type="domain" description="DUF4200" evidence="4">
    <location>
        <begin position="144"/>
        <end position="261"/>
    </location>
</feature>
<proteinExistence type="predicted"/>
<evidence type="ECO:0000313" key="5">
    <source>
        <dbReference type="EMBL" id="JAC59378.1"/>
    </source>
</evidence>
<evidence type="ECO:0000313" key="6">
    <source>
        <dbReference type="EMBL" id="JAC66580.1"/>
    </source>
</evidence>
<dbReference type="InterPro" id="IPR051147">
    <property type="entry name" value="CFAP_domain-containing"/>
</dbReference>
<keyword evidence="5" id="KW-0966">Cell projection</keyword>
<dbReference type="EMBL" id="GBEZ01028002">
    <property type="protein sequence ID" value="JAC59378.1"/>
    <property type="molecule type" value="Transcribed_RNA"/>
</dbReference>
<reference evidence="5" key="1">
    <citation type="submission" date="2014-05" db="EMBL/GenBank/DDBJ databases">
        <title>The transcriptome of the halophilic microalga Tetraselmis sp. GSL018 isolated from the Great Salt Lake, Utah.</title>
        <authorList>
            <person name="Jinkerson R.E."/>
            <person name="D'Adamo S."/>
            <person name="Posewitz M.C."/>
        </authorList>
    </citation>
    <scope>NUCLEOTIDE SEQUENCE</scope>
    <source>
        <strain evidence="5">GSL018</strain>
    </source>
</reference>
<evidence type="ECO:0000256" key="1">
    <source>
        <dbReference type="ARBA" id="ARBA00023054"/>
    </source>
</evidence>
<feature type="compositionally biased region" description="Polar residues" evidence="3">
    <location>
        <begin position="94"/>
        <end position="103"/>
    </location>
</feature>
<feature type="compositionally biased region" description="Basic and acidic residues" evidence="3">
    <location>
        <begin position="68"/>
        <end position="92"/>
    </location>
</feature>
<dbReference type="EMBL" id="GBEZ01020054">
    <property type="protein sequence ID" value="JAC66580.1"/>
    <property type="molecule type" value="Transcribed_RNA"/>
</dbReference>
<keyword evidence="5" id="KW-0969">Cilium</keyword>
<organism evidence="5">
    <name type="scientific">Tetraselmis sp. GSL018</name>
    <dbReference type="NCBI Taxonomy" id="582737"/>
    <lineage>
        <taxon>Eukaryota</taxon>
        <taxon>Viridiplantae</taxon>
        <taxon>Chlorophyta</taxon>
        <taxon>core chlorophytes</taxon>
        <taxon>Chlorodendrophyceae</taxon>
        <taxon>Chlorodendrales</taxon>
        <taxon>Chlorodendraceae</taxon>
        <taxon>Tetraselmis</taxon>
    </lineage>
</organism>